<keyword evidence="2" id="KW-1185">Reference proteome</keyword>
<gene>
    <name evidence="1" type="ORF">CFOL_v3_20337</name>
</gene>
<accession>A0A1Q3C9F2</accession>
<organism evidence="1 2">
    <name type="scientific">Cephalotus follicularis</name>
    <name type="common">Albany pitcher plant</name>
    <dbReference type="NCBI Taxonomy" id="3775"/>
    <lineage>
        <taxon>Eukaryota</taxon>
        <taxon>Viridiplantae</taxon>
        <taxon>Streptophyta</taxon>
        <taxon>Embryophyta</taxon>
        <taxon>Tracheophyta</taxon>
        <taxon>Spermatophyta</taxon>
        <taxon>Magnoliopsida</taxon>
        <taxon>eudicotyledons</taxon>
        <taxon>Gunneridae</taxon>
        <taxon>Pentapetalae</taxon>
        <taxon>rosids</taxon>
        <taxon>fabids</taxon>
        <taxon>Oxalidales</taxon>
        <taxon>Cephalotaceae</taxon>
        <taxon>Cephalotus</taxon>
    </lineage>
</organism>
<evidence type="ECO:0000313" key="1">
    <source>
        <dbReference type="EMBL" id="GAV76864.1"/>
    </source>
</evidence>
<dbReference type="InParanoid" id="A0A1Q3C9F2"/>
<proteinExistence type="predicted"/>
<evidence type="ECO:0000313" key="2">
    <source>
        <dbReference type="Proteomes" id="UP000187406"/>
    </source>
</evidence>
<reference evidence="2" key="1">
    <citation type="submission" date="2016-04" db="EMBL/GenBank/DDBJ databases">
        <title>Cephalotus genome sequencing.</title>
        <authorList>
            <person name="Fukushima K."/>
            <person name="Hasebe M."/>
            <person name="Fang X."/>
        </authorList>
    </citation>
    <scope>NUCLEOTIDE SEQUENCE [LARGE SCALE GENOMIC DNA]</scope>
    <source>
        <strain evidence="2">cv. St1</strain>
    </source>
</reference>
<comment type="caution">
    <text evidence="1">The sequence shown here is derived from an EMBL/GenBank/DDBJ whole genome shotgun (WGS) entry which is preliminary data.</text>
</comment>
<name>A0A1Q3C9F2_CEPFO</name>
<dbReference type="Proteomes" id="UP000187406">
    <property type="component" value="Unassembled WGS sequence"/>
</dbReference>
<sequence length="105" mass="12133">QPYKFTKEFIFHDGLQTTYSVTIRIRTSSQTSFNLPYQLSFSLSRFLFFFSQICGSLSLSLISLSQIWSVHSTHRRPPSPPAATSVCREYQGPEKIVIRRYSDFA</sequence>
<feature type="non-terminal residue" evidence="1">
    <location>
        <position position="1"/>
    </location>
</feature>
<dbReference type="EMBL" id="BDDD01001539">
    <property type="protein sequence ID" value="GAV76864.1"/>
    <property type="molecule type" value="Genomic_DNA"/>
</dbReference>
<protein>
    <submittedName>
        <fullName evidence="1">Uncharacterized protein</fullName>
    </submittedName>
</protein>
<dbReference type="AlphaFoldDB" id="A0A1Q3C9F2"/>